<dbReference type="RefSeq" id="WP_050739653.1">
    <property type="nucleotide sequence ID" value="NZ_LGYO01000015.1"/>
</dbReference>
<dbReference type="AlphaFoldDB" id="A0A0L6U1I7"/>
<organism evidence="2 3">
    <name type="scientific">Acetobacterium bakii</name>
    <dbReference type="NCBI Taxonomy" id="52689"/>
    <lineage>
        <taxon>Bacteria</taxon>
        <taxon>Bacillati</taxon>
        <taxon>Bacillota</taxon>
        <taxon>Clostridia</taxon>
        <taxon>Eubacteriales</taxon>
        <taxon>Eubacteriaceae</taxon>
        <taxon>Acetobacterium</taxon>
    </lineage>
</organism>
<dbReference type="OrthoDB" id="1779909at2"/>
<dbReference type="Proteomes" id="UP000036873">
    <property type="component" value="Unassembled WGS sequence"/>
</dbReference>
<sequence length="61" mass="6597">MGSTKKILIIAGCLMLFAIISPVIIAWLTLVLSPYISTIGVIAIIFIITVIIAWKGKIGRK</sequence>
<keyword evidence="1" id="KW-0812">Transmembrane</keyword>
<evidence type="ECO:0000256" key="1">
    <source>
        <dbReference type="SAM" id="Phobius"/>
    </source>
</evidence>
<gene>
    <name evidence="2" type="ORF">AKG39_06930</name>
</gene>
<accession>A0A0L6U1I7</accession>
<name>A0A0L6U1I7_9FIRM</name>
<evidence type="ECO:0000313" key="2">
    <source>
        <dbReference type="EMBL" id="KNZ42363.1"/>
    </source>
</evidence>
<keyword evidence="3" id="KW-1185">Reference proteome</keyword>
<feature type="transmembrane region" description="Helical" evidence="1">
    <location>
        <begin position="7"/>
        <end position="29"/>
    </location>
</feature>
<reference evidence="3" key="1">
    <citation type="submission" date="2015-07" db="EMBL/GenBank/DDBJ databases">
        <title>Draft genome sequence of Acetobacterium bakii DSM 8293, a potential psychrophilic chemical producer through syngas fermentation.</title>
        <authorList>
            <person name="Song Y."/>
            <person name="Hwang S."/>
            <person name="Cho B.-K."/>
        </authorList>
    </citation>
    <scope>NUCLEOTIDE SEQUENCE [LARGE SCALE GENOMIC DNA]</scope>
    <source>
        <strain evidence="3">DSM 8239</strain>
    </source>
</reference>
<proteinExistence type="predicted"/>
<keyword evidence="1" id="KW-0472">Membrane</keyword>
<evidence type="ECO:0000313" key="3">
    <source>
        <dbReference type="Proteomes" id="UP000036873"/>
    </source>
</evidence>
<protein>
    <submittedName>
        <fullName evidence="2">Uncharacterized protein</fullName>
    </submittedName>
</protein>
<dbReference type="EMBL" id="LGYO01000015">
    <property type="protein sequence ID" value="KNZ42363.1"/>
    <property type="molecule type" value="Genomic_DNA"/>
</dbReference>
<feature type="transmembrane region" description="Helical" evidence="1">
    <location>
        <begin position="35"/>
        <end position="54"/>
    </location>
</feature>
<keyword evidence="1" id="KW-1133">Transmembrane helix</keyword>
<comment type="caution">
    <text evidence="2">The sequence shown here is derived from an EMBL/GenBank/DDBJ whole genome shotgun (WGS) entry which is preliminary data.</text>
</comment>